<dbReference type="InterPro" id="IPR013087">
    <property type="entry name" value="Znf_C2H2_type"/>
</dbReference>
<evidence type="ECO:0000256" key="4">
    <source>
        <dbReference type="ARBA" id="ARBA00022771"/>
    </source>
</evidence>
<dbReference type="FunFam" id="3.30.160.60:FF:000340">
    <property type="entry name" value="zinc finger protein 473 isoform X1"/>
    <property type="match status" value="1"/>
</dbReference>
<feature type="domain" description="C2H2-type" evidence="13">
    <location>
        <begin position="136"/>
        <end position="163"/>
    </location>
</feature>
<feature type="domain" description="C2H2-type" evidence="13">
    <location>
        <begin position="78"/>
        <end position="105"/>
    </location>
</feature>
<name>A0A1E4TP56_PACTA</name>
<feature type="compositionally biased region" description="Basic and acidic residues" evidence="12">
    <location>
        <begin position="33"/>
        <end position="43"/>
    </location>
</feature>
<dbReference type="STRING" id="669874.A0A1E4TP56"/>
<dbReference type="SMART" id="SM00355">
    <property type="entry name" value="ZnF_C2H2"/>
    <property type="match status" value="9"/>
</dbReference>
<feature type="domain" description="C2H2-type" evidence="13">
    <location>
        <begin position="162"/>
        <end position="190"/>
    </location>
</feature>
<dbReference type="Proteomes" id="UP000094236">
    <property type="component" value="Unassembled WGS sequence"/>
</dbReference>
<keyword evidence="2" id="KW-0479">Metal-binding</keyword>
<feature type="domain" description="C2H2-type" evidence="13">
    <location>
        <begin position="278"/>
        <end position="306"/>
    </location>
</feature>
<evidence type="ECO:0000256" key="11">
    <source>
        <dbReference type="PROSITE-ProRule" id="PRU00042"/>
    </source>
</evidence>
<evidence type="ECO:0000256" key="6">
    <source>
        <dbReference type="ARBA" id="ARBA00023015"/>
    </source>
</evidence>
<protein>
    <recommendedName>
        <fullName evidence="10">pH-response transcription factor pacC/RIM101</fullName>
    </recommendedName>
</protein>
<keyword evidence="5" id="KW-0862">Zinc</keyword>
<comment type="subcellular location">
    <subcellularLocation>
        <location evidence="1">Nucleus</location>
    </subcellularLocation>
</comment>
<dbReference type="PROSITE" id="PS50157">
    <property type="entry name" value="ZINC_FINGER_C2H2_2"/>
    <property type="match status" value="7"/>
</dbReference>
<keyword evidence="15" id="KW-1185">Reference proteome</keyword>
<evidence type="ECO:0000256" key="2">
    <source>
        <dbReference type="ARBA" id="ARBA00022723"/>
    </source>
</evidence>
<evidence type="ECO:0000256" key="9">
    <source>
        <dbReference type="ARBA" id="ARBA00038089"/>
    </source>
</evidence>
<dbReference type="FunFam" id="3.30.160.60:FF:000446">
    <property type="entry name" value="Zinc finger protein"/>
    <property type="match status" value="1"/>
</dbReference>
<keyword evidence="3" id="KW-0677">Repeat</keyword>
<keyword evidence="7" id="KW-0804">Transcription</keyword>
<gene>
    <name evidence="14" type="ORF">PACTADRAFT_52111</name>
</gene>
<feature type="domain" description="C2H2-type" evidence="13">
    <location>
        <begin position="190"/>
        <end position="217"/>
    </location>
</feature>
<feature type="domain" description="C2H2-type" evidence="13">
    <location>
        <begin position="382"/>
        <end position="411"/>
    </location>
</feature>
<evidence type="ECO:0000256" key="7">
    <source>
        <dbReference type="ARBA" id="ARBA00023163"/>
    </source>
</evidence>
<keyword evidence="6" id="KW-0805">Transcription regulation</keyword>
<evidence type="ECO:0000256" key="5">
    <source>
        <dbReference type="ARBA" id="ARBA00022833"/>
    </source>
</evidence>
<dbReference type="SUPFAM" id="SSF57667">
    <property type="entry name" value="beta-beta-alpha zinc fingers"/>
    <property type="match status" value="4"/>
</dbReference>
<dbReference type="PANTHER" id="PTHR24394">
    <property type="entry name" value="ZINC FINGER PROTEIN"/>
    <property type="match status" value="1"/>
</dbReference>
<dbReference type="Gene3D" id="3.30.160.60">
    <property type="entry name" value="Classic Zinc Finger"/>
    <property type="match status" value="5"/>
</dbReference>
<dbReference type="GO" id="GO:0005634">
    <property type="term" value="C:nucleus"/>
    <property type="evidence" value="ECO:0007669"/>
    <property type="project" value="UniProtKB-SubCell"/>
</dbReference>
<comment type="similarity">
    <text evidence="9">Belongs to the pacC/RIM101 family.</text>
</comment>
<feature type="compositionally biased region" description="Low complexity" evidence="12">
    <location>
        <begin position="61"/>
        <end position="73"/>
    </location>
</feature>
<feature type="region of interest" description="Disordered" evidence="12">
    <location>
        <begin position="1"/>
        <end position="73"/>
    </location>
</feature>
<evidence type="ECO:0000256" key="8">
    <source>
        <dbReference type="ARBA" id="ARBA00023242"/>
    </source>
</evidence>
<evidence type="ECO:0000256" key="1">
    <source>
        <dbReference type="ARBA" id="ARBA00004123"/>
    </source>
</evidence>
<feature type="domain" description="C2H2-type" evidence="13">
    <location>
        <begin position="106"/>
        <end position="135"/>
    </location>
</feature>
<organism evidence="14 15">
    <name type="scientific">Pachysolen tannophilus NRRL Y-2460</name>
    <dbReference type="NCBI Taxonomy" id="669874"/>
    <lineage>
        <taxon>Eukaryota</taxon>
        <taxon>Fungi</taxon>
        <taxon>Dikarya</taxon>
        <taxon>Ascomycota</taxon>
        <taxon>Saccharomycotina</taxon>
        <taxon>Pichiomycetes</taxon>
        <taxon>Pachysolenaceae</taxon>
        <taxon>Pachysolen</taxon>
    </lineage>
</organism>
<dbReference type="PROSITE" id="PS00028">
    <property type="entry name" value="ZINC_FINGER_C2H2_1"/>
    <property type="match status" value="8"/>
</dbReference>
<dbReference type="InterPro" id="IPR036236">
    <property type="entry name" value="Znf_C2H2_sf"/>
</dbReference>
<keyword evidence="8" id="KW-0539">Nucleus</keyword>
<accession>A0A1E4TP56</accession>
<evidence type="ECO:0000256" key="12">
    <source>
        <dbReference type="SAM" id="MobiDB-lite"/>
    </source>
</evidence>
<dbReference type="PANTHER" id="PTHR24394:SF48">
    <property type="entry name" value="ZINC FINGER PROTEIN 771"/>
    <property type="match status" value="1"/>
</dbReference>
<sequence>MMEGEDREDIKEEFVRHYSSSDSDGSSEEEDTVERGKSEDENRYNTIAQDDSRGRPDVVATSPSTRSSSGSSTRLKKYFCGDCDKSYSRPSLLQQHIRTHTGEKPFQCSSCEESFTRKDHLTRHNLKHLHGIEKPFHCSVCGKGCNTMQHLKRHEKVHEKSFSCEHCHESFFKHQTLKHHISTVHFPDRLMCTDCNKVFKRPYRLENHKLKAHGESPGYQCTYPGCFKNYKTWSALTLHVKCDHPKLVCKICNKGCIGAIGLEMHMKIHDNHNLIKLWNCKECGAAFLKKNLLIKHYDDSHSDLEIPHDLLFNSNTEEKNNQVELDDPLTPRSIEITPPSLINTDTIDKTKIKKINGQSLSSCLTQESAINLISENVSQRTIPCIYKNCSRLFKKQYDLNRHLKWHDKMKVHLAKKIEKLKDEMKSEESMGNLKVGEKQ</sequence>
<dbReference type="EMBL" id="KV454018">
    <property type="protein sequence ID" value="ODV93545.1"/>
    <property type="molecule type" value="Genomic_DNA"/>
</dbReference>
<dbReference type="FunFam" id="3.30.160.60:FF:001527">
    <property type="entry name" value="Zinc finger protein"/>
    <property type="match status" value="1"/>
</dbReference>
<dbReference type="Pfam" id="PF00096">
    <property type="entry name" value="zf-C2H2"/>
    <property type="match status" value="3"/>
</dbReference>
<proteinExistence type="inferred from homology"/>
<keyword evidence="4 11" id="KW-0863">Zinc-finger</keyword>
<evidence type="ECO:0000313" key="14">
    <source>
        <dbReference type="EMBL" id="ODV93545.1"/>
    </source>
</evidence>
<evidence type="ECO:0000256" key="3">
    <source>
        <dbReference type="ARBA" id="ARBA00022737"/>
    </source>
</evidence>
<reference evidence="15" key="1">
    <citation type="submission" date="2016-05" db="EMBL/GenBank/DDBJ databases">
        <title>Comparative genomics of biotechnologically important yeasts.</title>
        <authorList>
            <consortium name="DOE Joint Genome Institute"/>
            <person name="Riley R."/>
            <person name="Haridas S."/>
            <person name="Wolfe K.H."/>
            <person name="Lopes M.R."/>
            <person name="Hittinger C.T."/>
            <person name="Goker M."/>
            <person name="Salamov A."/>
            <person name="Wisecaver J."/>
            <person name="Long T.M."/>
            <person name="Aerts A.L."/>
            <person name="Barry K."/>
            <person name="Choi C."/>
            <person name="Clum A."/>
            <person name="Coughlan A.Y."/>
            <person name="Deshpande S."/>
            <person name="Douglass A.P."/>
            <person name="Hanson S.J."/>
            <person name="Klenk H.-P."/>
            <person name="Labutti K."/>
            <person name="Lapidus A."/>
            <person name="Lindquist E."/>
            <person name="Lipzen A."/>
            <person name="Meier-Kolthoff J.P."/>
            <person name="Ohm R.A."/>
            <person name="Otillar R.P."/>
            <person name="Pangilinan J."/>
            <person name="Peng Y."/>
            <person name="Rokas A."/>
            <person name="Rosa C.A."/>
            <person name="Scheuner C."/>
            <person name="Sibirny A.A."/>
            <person name="Slot J.C."/>
            <person name="Stielow J.B."/>
            <person name="Sun H."/>
            <person name="Kurtzman C.P."/>
            <person name="Blackwell M."/>
            <person name="Grigoriev I.V."/>
            <person name="Jeffries T.W."/>
        </authorList>
    </citation>
    <scope>NUCLEOTIDE SEQUENCE [LARGE SCALE GENOMIC DNA]</scope>
    <source>
        <strain evidence="15">NRRL Y-2460</strain>
    </source>
</reference>
<evidence type="ECO:0000259" key="13">
    <source>
        <dbReference type="PROSITE" id="PS50157"/>
    </source>
</evidence>
<dbReference type="GO" id="GO:0000981">
    <property type="term" value="F:DNA-binding transcription factor activity, RNA polymerase II-specific"/>
    <property type="evidence" value="ECO:0007669"/>
    <property type="project" value="TreeGrafter"/>
</dbReference>
<evidence type="ECO:0000313" key="15">
    <source>
        <dbReference type="Proteomes" id="UP000094236"/>
    </source>
</evidence>
<dbReference type="OrthoDB" id="4748970at2759"/>
<dbReference type="AlphaFoldDB" id="A0A1E4TP56"/>
<evidence type="ECO:0000256" key="10">
    <source>
        <dbReference type="ARBA" id="ARBA00039490"/>
    </source>
</evidence>
<dbReference type="GO" id="GO:0008270">
    <property type="term" value="F:zinc ion binding"/>
    <property type="evidence" value="ECO:0007669"/>
    <property type="project" value="UniProtKB-KW"/>
</dbReference>